<reference evidence="2" key="1">
    <citation type="submission" date="2017-01" db="EMBL/GenBank/DDBJ databases">
        <authorList>
            <person name="Varghese N."/>
            <person name="Submissions S."/>
        </authorList>
    </citation>
    <scope>NUCLEOTIDE SEQUENCE [LARGE SCALE GENOMIC DNA]</scope>
    <source>
        <strain evidence="2">UM1</strain>
    </source>
</reference>
<dbReference type="AlphaFoldDB" id="A0A1N6SBB0"/>
<proteinExistence type="predicted"/>
<evidence type="ECO:0000313" key="2">
    <source>
        <dbReference type="Proteomes" id="UP000241788"/>
    </source>
</evidence>
<accession>A0A1N6SBB0</accession>
<evidence type="ECO:0000313" key="1">
    <source>
        <dbReference type="EMBL" id="SIQ38423.1"/>
    </source>
</evidence>
<evidence type="ECO:0008006" key="3">
    <source>
        <dbReference type="Google" id="ProtNLM"/>
    </source>
</evidence>
<dbReference type="Proteomes" id="UP000241788">
    <property type="component" value="Unassembled WGS sequence"/>
</dbReference>
<sequence>MITYEVNLDVDTRLRVDYLAWLRRHVGEMLKFDGFQAGLIEEVIEPAAAAGRICLCVRYQVRDQASLDDYLARHAARMREDGLARFGDGFRASRRVLHALPPE</sequence>
<organism evidence="1 2">
    <name type="scientific">Solilutibacter tolerans</name>
    <dbReference type="NCBI Taxonomy" id="1604334"/>
    <lineage>
        <taxon>Bacteria</taxon>
        <taxon>Pseudomonadati</taxon>
        <taxon>Pseudomonadota</taxon>
        <taxon>Gammaproteobacteria</taxon>
        <taxon>Lysobacterales</taxon>
        <taxon>Lysobacteraceae</taxon>
        <taxon>Solilutibacter</taxon>
    </lineage>
</organism>
<dbReference type="RefSeq" id="WP_076586523.1">
    <property type="nucleotide sequence ID" value="NZ_FTLW01000002.1"/>
</dbReference>
<protein>
    <recommendedName>
        <fullName evidence="3">DUF4286 domain-containing protein</fullName>
    </recommendedName>
</protein>
<dbReference type="EMBL" id="FTLW01000002">
    <property type="protein sequence ID" value="SIQ38423.1"/>
    <property type="molecule type" value="Genomic_DNA"/>
</dbReference>
<dbReference type="InterPro" id="IPR025563">
    <property type="entry name" value="DUF4286"/>
</dbReference>
<name>A0A1N6SBB0_9GAMM</name>
<dbReference type="Pfam" id="PF14114">
    <property type="entry name" value="DUF4286"/>
    <property type="match status" value="1"/>
</dbReference>
<keyword evidence="2" id="KW-1185">Reference proteome</keyword>
<gene>
    <name evidence="1" type="ORF">SAMN05421546_1239</name>
</gene>